<name>A0A7V1D3G0_9GAMM</name>
<dbReference type="Pfam" id="PF20434">
    <property type="entry name" value="BD-FAE"/>
    <property type="match status" value="1"/>
</dbReference>
<keyword evidence="1 4" id="KW-0378">Hydrolase</keyword>
<sequence length="318" mass="35058">MFKQQKLNFFAILLLCVQPCIAADYTVENTYKKLIKHYPHMQLPATTLPDSVIAHKALVYKQTATSALTLDIYQQQQQTQTAPLILLIHGGGWQSGSPSLMTALAITLVERGYIVATPSYRLSGEAPFPAALEDLKDALLWLKENAQQYNIDSTKVVLSGGSAGGQLAALLAYSGGIVDSSDTNSKRFKVQALINIDGLSDFTSAEALPFENNPAKAVTSASKWLGGRYESIPQRWRAGSPIFYIDKNAPATLFINSSVPRFRAGRDSAIQKLQELHRPSEVYQFDDAPHSFWLFQPWLTPTTGVIDDFLTAQFANSR</sequence>
<dbReference type="AlphaFoldDB" id="A0A7V1D3G0"/>
<dbReference type="SUPFAM" id="SSF53474">
    <property type="entry name" value="alpha/beta-Hydrolases"/>
    <property type="match status" value="1"/>
</dbReference>
<feature type="chain" id="PRO_5030616283" evidence="2">
    <location>
        <begin position="23"/>
        <end position="318"/>
    </location>
</feature>
<evidence type="ECO:0000256" key="2">
    <source>
        <dbReference type="SAM" id="SignalP"/>
    </source>
</evidence>
<evidence type="ECO:0000256" key="1">
    <source>
        <dbReference type="ARBA" id="ARBA00022801"/>
    </source>
</evidence>
<evidence type="ECO:0000259" key="3">
    <source>
        <dbReference type="Pfam" id="PF20434"/>
    </source>
</evidence>
<protein>
    <submittedName>
        <fullName evidence="4">Alpha/beta hydrolase</fullName>
    </submittedName>
</protein>
<dbReference type="InterPro" id="IPR049492">
    <property type="entry name" value="BD-FAE-like_dom"/>
</dbReference>
<dbReference type="GO" id="GO:0016787">
    <property type="term" value="F:hydrolase activity"/>
    <property type="evidence" value="ECO:0007669"/>
    <property type="project" value="UniProtKB-KW"/>
</dbReference>
<dbReference type="PANTHER" id="PTHR48081">
    <property type="entry name" value="AB HYDROLASE SUPERFAMILY PROTEIN C4A8.06C"/>
    <property type="match status" value="1"/>
</dbReference>
<dbReference type="PANTHER" id="PTHR48081:SF13">
    <property type="entry name" value="ALPHA_BETA HYDROLASE"/>
    <property type="match status" value="1"/>
</dbReference>
<feature type="domain" description="BD-FAE-like" evidence="3">
    <location>
        <begin position="70"/>
        <end position="256"/>
    </location>
</feature>
<gene>
    <name evidence="4" type="ORF">ENH88_22495</name>
</gene>
<feature type="signal peptide" evidence="2">
    <location>
        <begin position="1"/>
        <end position="22"/>
    </location>
</feature>
<reference evidence="4" key="1">
    <citation type="journal article" date="2020" name="mSystems">
        <title>Genome- and Community-Level Interaction Insights into Carbon Utilization and Element Cycling Functions of Hydrothermarchaeota in Hydrothermal Sediment.</title>
        <authorList>
            <person name="Zhou Z."/>
            <person name="Liu Y."/>
            <person name="Xu W."/>
            <person name="Pan J."/>
            <person name="Luo Z.H."/>
            <person name="Li M."/>
        </authorList>
    </citation>
    <scope>NUCLEOTIDE SEQUENCE [LARGE SCALE GENOMIC DNA]</scope>
    <source>
        <strain evidence="4">HyVt-346</strain>
    </source>
</reference>
<dbReference type="Proteomes" id="UP000886188">
    <property type="component" value="Unassembled WGS sequence"/>
</dbReference>
<evidence type="ECO:0000313" key="4">
    <source>
        <dbReference type="EMBL" id="HEA19169.1"/>
    </source>
</evidence>
<dbReference type="InterPro" id="IPR050300">
    <property type="entry name" value="GDXG_lipolytic_enzyme"/>
</dbReference>
<dbReference type="InterPro" id="IPR029058">
    <property type="entry name" value="AB_hydrolase_fold"/>
</dbReference>
<accession>A0A7V1D3G0</accession>
<dbReference type="EMBL" id="DRGM01000212">
    <property type="protein sequence ID" value="HEA19169.1"/>
    <property type="molecule type" value="Genomic_DNA"/>
</dbReference>
<comment type="caution">
    <text evidence="4">The sequence shown here is derived from an EMBL/GenBank/DDBJ whole genome shotgun (WGS) entry which is preliminary data.</text>
</comment>
<organism evidence="4">
    <name type="scientific">Pseudoalteromonas prydzensis</name>
    <dbReference type="NCBI Taxonomy" id="182141"/>
    <lineage>
        <taxon>Bacteria</taxon>
        <taxon>Pseudomonadati</taxon>
        <taxon>Pseudomonadota</taxon>
        <taxon>Gammaproteobacteria</taxon>
        <taxon>Alteromonadales</taxon>
        <taxon>Pseudoalteromonadaceae</taxon>
        <taxon>Pseudoalteromonas</taxon>
    </lineage>
</organism>
<proteinExistence type="predicted"/>
<dbReference type="Gene3D" id="3.40.50.1820">
    <property type="entry name" value="alpha/beta hydrolase"/>
    <property type="match status" value="1"/>
</dbReference>
<keyword evidence="2" id="KW-0732">Signal</keyword>